<feature type="region of interest" description="Disordered" evidence="1">
    <location>
        <begin position="138"/>
        <end position="173"/>
    </location>
</feature>
<dbReference type="Proteomes" id="UP000541558">
    <property type="component" value="Unassembled WGS sequence"/>
</dbReference>
<dbReference type="OrthoDB" id="10671808at2759"/>
<accession>A0A8H5EZL2</accession>
<feature type="region of interest" description="Disordered" evidence="1">
    <location>
        <begin position="1"/>
        <end position="29"/>
    </location>
</feature>
<evidence type="ECO:0000313" key="2">
    <source>
        <dbReference type="EMBL" id="KAF5318239.1"/>
    </source>
</evidence>
<dbReference type="AlphaFoldDB" id="A0A8H5EZL2"/>
<organism evidence="2 3">
    <name type="scientific">Ephemerocybe angulata</name>
    <dbReference type="NCBI Taxonomy" id="980116"/>
    <lineage>
        <taxon>Eukaryota</taxon>
        <taxon>Fungi</taxon>
        <taxon>Dikarya</taxon>
        <taxon>Basidiomycota</taxon>
        <taxon>Agaricomycotina</taxon>
        <taxon>Agaricomycetes</taxon>
        <taxon>Agaricomycetidae</taxon>
        <taxon>Agaricales</taxon>
        <taxon>Agaricineae</taxon>
        <taxon>Psathyrellaceae</taxon>
        <taxon>Ephemerocybe</taxon>
    </lineage>
</organism>
<evidence type="ECO:0000313" key="3">
    <source>
        <dbReference type="Proteomes" id="UP000541558"/>
    </source>
</evidence>
<feature type="compositionally biased region" description="Low complexity" evidence="1">
    <location>
        <begin position="154"/>
        <end position="173"/>
    </location>
</feature>
<comment type="caution">
    <text evidence="2">The sequence shown here is derived from an EMBL/GenBank/DDBJ whole genome shotgun (WGS) entry which is preliminary data.</text>
</comment>
<dbReference type="EMBL" id="JAACJK010000184">
    <property type="protein sequence ID" value="KAF5318239.1"/>
    <property type="molecule type" value="Genomic_DNA"/>
</dbReference>
<proteinExistence type="predicted"/>
<evidence type="ECO:0000256" key="1">
    <source>
        <dbReference type="SAM" id="MobiDB-lite"/>
    </source>
</evidence>
<sequence>MAALVVLRPAQQQPRSSSHRETQDPKISSTPSFLCYATLHTRPISALAPLQRGHPDHSSLPPPPQSIIPSRPITVLPLQISLSSPQDRPPAFKCAATMIKLQGLIFDCKTNPHAIGALDRWRRRRTRDRKAIAFKGHIPRTGPQVPEHRRQRRPTTSASPAATTSTLLPGHSHLTLTSTATTTAHELAKLNLDPLETTTNLDGLSDGCEGTGPCSRGFKADFEKVRFMSVHKRNETYQTSSRRPLVHPKADILQAPETTTAKARDTEAIRTSRRVQRPEETVSSRP</sequence>
<gene>
    <name evidence="2" type="ORF">D9611_014750</name>
</gene>
<name>A0A8H5EZL2_9AGAR</name>
<feature type="region of interest" description="Disordered" evidence="1">
    <location>
        <begin position="251"/>
        <end position="286"/>
    </location>
</feature>
<protein>
    <submittedName>
        <fullName evidence="2">Uncharacterized protein</fullName>
    </submittedName>
</protein>
<reference evidence="2 3" key="1">
    <citation type="journal article" date="2020" name="ISME J.">
        <title>Uncovering the hidden diversity of litter-decomposition mechanisms in mushroom-forming fungi.</title>
        <authorList>
            <person name="Floudas D."/>
            <person name="Bentzer J."/>
            <person name="Ahren D."/>
            <person name="Johansson T."/>
            <person name="Persson P."/>
            <person name="Tunlid A."/>
        </authorList>
    </citation>
    <scope>NUCLEOTIDE SEQUENCE [LARGE SCALE GENOMIC DNA]</scope>
    <source>
        <strain evidence="2 3">CBS 175.51</strain>
    </source>
</reference>
<keyword evidence="3" id="KW-1185">Reference proteome</keyword>
<feature type="compositionally biased region" description="Basic and acidic residues" evidence="1">
    <location>
        <begin position="262"/>
        <end position="286"/>
    </location>
</feature>